<evidence type="ECO:0000256" key="2">
    <source>
        <dbReference type="ARBA" id="ARBA00022448"/>
    </source>
</evidence>
<evidence type="ECO:0000313" key="8">
    <source>
        <dbReference type="Proteomes" id="UP000694888"/>
    </source>
</evidence>
<dbReference type="Proteomes" id="UP000694888">
    <property type="component" value="Unplaced"/>
</dbReference>
<dbReference type="InterPro" id="IPR020846">
    <property type="entry name" value="MFS_dom"/>
</dbReference>
<evidence type="ECO:0000313" key="9">
    <source>
        <dbReference type="RefSeq" id="XP_005090109.1"/>
    </source>
</evidence>
<keyword evidence="4 6" id="KW-1133">Transmembrane helix</keyword>
<keyword evidence="8" id="KW-1185">Reference proteome</keyword>
<dbReference type="PANTHER" id="PTHR23503:SF8">
    <property type="entry name" value="FACILITATED GLUCOSE TRANSPORTER PROTEIN 1"/>
    <property type="match status" value="1"/>
</dbReference>
<comment type="subcellular location">
    <subcellularLocation>
        <location evidence="1">Membrane</location>
        <topology evidence="1">Multi-pass membrane protein</topology>
    </subcellularLocation>
</comment>
<dbReference type="SUPFAM" id="SSF103473">
    <property type="entry name" value="MFS general substrate transporter"/>
    <property type="match status" value="1"/>
</dbReference>
<dbReference type="PROSITE" id="PS00217">
    <property type="entry name" value="SUGAR_TRANSPORT_2"/>
    <property type="match status" value="1"/>
</dbReference>
<accession>A0ABM0JBW0</accession>
<proteinExistence type="predicted"/>
<keyword evidence="5 6" id="KW-0472">Membrane</keyword>
<dbReference type="Gene3D" id="1.20.1250.20">
    <property type="entry name" value="MFS general substrate transporter like domains"/>
    <property type="match status" value="1"/>
</dbReference>
<sequence length="120" mass="13313">MALSETAEAWELLFVGRAVIGLATGWGLSLAPTYIMEICQPHMKGAAGQTNQLSQSFAILLSQVIGYEELLGNEKYWNYLLGFPVILFGLQMVLFVLCPESPRYLLLKKEDEEGARKGNT</sequence>
<protein>
    <submittedName>
        <fullName evidence="9">Solute carrier family 2, facilitated glucose transporter member 3-like</fullName>
    </submittedName>
</protein>
<evidence type="ECO:0000256" key="6">
    <source>
        <dbReference type="SAM" id="Phobius"/>
    </source>
</evidence>
<evidence type="ECO:0000256" key="1">
    <source>
        <dbReference type="ARBA" id="ARBA00004141"/>
    </source>
</evidence>
<dbReference type="Pfam" id="PF00083">
    <property type="entry name" value="Sugar_tr"/>
    <property type="match status" value="1"/>
</dbReference>
<feature type="transmembrane region" description="Helical" evidence="6">
    <location>
        <begin position="76"/>
        <end position="98"/>
    </location>
</feature>
<dbReference type="InterPro" id="IPR005829">
    <property type="entry name" value="Sugar_transporter_CS"/>
</dbReference>
<gene>
    <name evidence="9" type="primary">LOC101846179</name>
</gene>
<dbReference type="InterPro" id="IPR036259">
    <property type="entry name" value="MFS_trans_sf"/>
</dbReference>
<dbReference type="PANTHER" id="PTHR23503">
    <property type="entry name" value="SOLUTE CARRIER FAMILY 2"/>
    <property type="match status" value="1"/>
</dbReference>
<dbReference type="GeneID" id="101846179"/>
<reference evidence="9" key="1">
    <citation type="submission" date="2025-08" db="UniProtKB">
        <authorList>
            <consortium name="RefSeq"/>
        </authorList>
    </citation>
    <scope>IDENTIFICATION</scope>
</reference>
<dbReference type="InterPro" id="IPR045263">
    <property type="entry name" value="GLUT"/>
</dbReference>
<feature type="transmembrane region" description="Helical" evidence="6">
    <location>
        <begin position="12"/>
        <end position="35"/>
    </location>
</feature>
<dbReference type="RefSeq" id="XP_005090109.1">
    <property type="nucleotide sequence ID" value="XM_005090052.3"/>
</dbReference>
<evidence type="ECO:0000256" key="5">
    <source>
        <dbReference type="ARBA" id="ARBA00023136"/>
    </source>
</evidence>
<name>A0ABM0JBW0_APLCA</name>
<feature type="domain" description="Major facilitator superfamily (MFS) profile" evidence="7">
    <location>
        <begin position="1"/>
        <end position="120"/>
    </location>
</feature>
<keyword evidence="2" id="KW-0813">Transport</keyword>
<keyword evidence="3 6" id="KW-0812">Transmembrane</keyword>
<organism evidence="8 9">
    <name type="scientific">Aplysia californica</name>
    <name type="common">California sea hare</name>
    <dbReference type="NCBI Taxonomy" id="6500"/>
    <lineage>
        <taxon>Eukaryota</taxon>
        <taxon>Metazoa</taxon>
        <taxon>Spiralia</taxon>
        <taxon>Lophotrochozoa</taxon>
        <taxon>Mollusca</taxon>
        <taxon>Gastropoda</taxon>
        <taxon>Heterobranchia</taxon>
        <taxon>Euthyneura</taxon>
        <taxon>Tectipleura</taxon>
        <taxon>Aplysiida</taxon>
        <taxon>Aplysioidea</taxon>
        <taxon>Aplysiidae</taxon>
        <taxon>Aplysia</taxon>
    </lineage>
</organism>
<evidence type="ECO:0000259" key="7">
    <source>
        <dbReference type="PROSITE" id="PS50850"/>
    </source>
</evidence>
<dbReference type="InterPro" id="IPR005828">
    <property type="entry name" value="MFS_sugar_transport-like"/>
</dbReference>
<dbReference type="PROSITE" id="PS50850">
    <property type="entry name" value="MFS"/>
    <property type="match status" value="1"/>
</dbReference>
<evidence type="ECO:0000256" key="4">
    <source>
        <dbReference type="ARBA" id="ARBA00022989"/>
    </source>
</evidence>
<evidence type="ECO:0000256" key="3">
    <source>
        <dbReference type="ARBA" id="ARBA00022692"/>
    </source>
</evidence>